<gene>
    <name evidence="2" type="ORF">GGR05_001532</name>
</gene>
<dbReference type="Proteomes" id="UP000531216">
    <property type="component" value="Unassembled WGS sequence"/>
</dbReference>
<dbReference type="RefSeq" id="WP_280137607.1">
    <property type="nucleotide sequence ID" value="NZ_CP181348.1"/>
</dbReference>
<dbReference type="EMBL" id="JACIDO010000002">
    <property type="protein sequence ID" value="MBB3935404.1"/>
    <property type="molecule type" value="Genomic_DNA"/>
</dbReference>
<feature type="signal peptide" evidence="1">
    <location>
        <begin position="1"/>
        <end position="21"/>
    </location>
</feature>
<sequence>MLFLALSLAMVASLSTATVIAMHNEASKQRARAFARKPKILG</sequence>
<evidence type="ECO:0000313" key="3">
    <source>
        <dbReference type="Proteomes" id="UP000531216"/>
    </source>
</evidence>
<evidence type="ECO:0000313" key="2">
    <source>
        <dbReference type="EMBL" id="MBB3935404.1"/>
    </source>
</evidence>
<organism evidence="2 3">
    <name type="scientific">Aureimonas phyllosphaerae</name>
    <dbReference type="NCBI Taxonomy" id="1166078"/>
    <lineage>
        <taxon>Bacteria</taxon>
        <taxon>Pseudomonadati</taxon>
        <taxon>Pseudomonadota</taxon>
        <taxon>Alphaproteobacteria</taxon>
        <taxon>Hyphomicrobiales</taxon>
        <taxon>Aurantimonadaceae</taxon>
        <taxon>Aureimonas</taxon>
    </lineage>
</organism>
<reference evidence="2 3" key="1">
    <citation type="submission" date="2020-08" db="EMBL/GenBank/DDBJ databases">
        <title>Genomic Encyclopedia of Type Strains, Phase IV (KMG-IV): sequencing the most valuable type-strain genomes for metagenomic binning, comparative biology and taxonomic classification.</title>
        <authorList>
            <person name="Goeker M."/>
        </authorList>
    </citation>
    <scope>NUCLEOTIDE SEQUENCE [LARGE SCALE GENOMIC DNA]</scope>
    <source>
        <strain evidence="2 3">DSM 25024</strain>
    </source>
</reference>
<keyword evidence="1" id="KW-0732">Signal</keyword>
<comment type="caution">
    <text evidence="2">The sequence shown here is derived from an EMBL/GenBank/DDBJ whole genome shotgun (WGS) entry which is preliminary data.</text>
</comment>
<evidence type="ECO:0000256" key="1">
    <source>
        <dbReference type="SAM" id="SignalP"/>
    </source>
</evidence>
<feature type="chain" id="PRO_5031565254" evidence="1">
    <location>
        <begin position="22"/>
        <end position="42"/>
    </location>
</feature>
<name>A0A7W6BNV6_9HYPH</name>
<dbReference type="AlphaFoldDB" id="A0A7W6BNV6"/>
<proteinExistence type="predicted"/>
<accession>A0A7W6BNV6</accession>
<keyword evidence="3" id="KW-1185">Reference proteome</keyword>
<protein>
    <submittedName>
        <fullName evidence="2">Uncharacterized protein</fullName>
    </submittedName>
</protein>